<dbReference type="Proteomes" id="UP000076609">
    <property type="component" value="Unassembled WGS sequence"/>
</dbReference>
<dbReference type="InterPro" id="IPR028098">
    <property type="entry name" value="Glyco_trans_4-like_N"/>
</dbReference>
<evidence type="ECO:0000256" key="5">
    <source>
        <dbReference type="ARBA" id="ARBA00047471"/>
    </source>
</evidence>
<dbReference type="Gene3D" id="3.40.50.1000">
    <property type="entry name" value="HAD superfamily/HAD-like"/>
    <property type="match status" value="1"/>
</dbReference>
<dbReference type="PANTHER" id="PTHR46039">
    <property type="entry name" value="SUCROSE-PHOSPHATE SYNTHASE 3-RELATED"/>
    <property type="match status" value="1"/>
</dbReference>
<proteinExistence type="inferred from homology"/>
<organism evidence="9 10">
    <name type="scientific">Sphingomonas hankookensis</name>
    <dbReference type="NCBI Taxonomy" id="563996"/>
    <lineage>
        <taxon>Bacteria</taxon>
        <taxon>Pseudomonadati</taxon>
        <taxon>Pseudomonadota</taxon>
        <taxon>Alphaproteobacteria</taxon>
        <taxon>Sphingomonadales</taxon>
        <taxon>Sphingomonadaceae</taxon>
        <taxon>Sphingomonas</taxon>
    </lineage>
</organism>
<dbReference type="Gene3D" id="3.40.50.2000">
    <property type="entry name" value="Glycogen Phosphorylase B"/>
    <property type="match status" value="2"/>
</dbReference>
<keyword evidence="9" id="KW-0378">Hydrolase</keyword>
<dbReference type="InterPro" id="IPR006380">
    <property type="entry name" value="SPP-like_dom"/>
</dbReference>
<dbReference type="InterPro" id="IPR044161">
    <property type="entry name" value="SPS"/>
</dbReference>
<dbReference type="GO" id="GO:0016787">
    <property type="term" value="F:hydrolase activity"/>
    <property type="evidence" value="ECO:0007669"/>
    <property type="project" value="UniProtKB-KW"/>
</dbReference>
<evidence type="ECO:0000256" key="4">
    <source>
        <dbReference type="ARBA" id="ARBA00022679"/>
    </source>
</evidence>
<protein>
    <recommendedName>
        <fullName evidence="2">sucrose-phosphate synthase</fullName>
        <ecNumber evidence="2">2.4.1.14</ecNumber>
    </recommendedName>
</protein>
<comment type="catalytic activity">
    <reaction evidence="5">
        <text>beta-D-fructose 6-phosphate + UDP-alpha-D-glucose = sucrose 6(F)-phosphate + UDP + H(+)</text>
        <dbReference type="Rhea" id="RHEA:22172"/>
        <dbReference type="ChEBI" id="CHEBI:15378"/>
        <dbReference type="ChEBI" id="CHEBI:57634"/>
        <dbReference type="ChEBI" id="CHEBI:57723"/>
        <dbReference type="ChEBI" id="CHEBI:58223"/>
        <dbReference type="ChEBI" id="CHEBI:58885"/>
        <dbReference type="EC" id="2.4.1.14"/>
    </reaction>
</comment>
<dbReference type="SUPFAM" id="SSF56784">
    <property type="entry name" value="HAD-like"/>
    <property type="match status" value="1"/>
</dbReference>
<evidence type="ECO:0000259" key="6">
    <source>
        <dbReference type="Pfam" id="PF00534"/>
    </source>
</evidence>
<dbReference type="SFLD" id="SFLDG01141">
    <property type="entry name" value="C2.B.1:_Sucrose_Phosphatase_Li"/>
    <property type="match status" value="1"/>
</dbReference>
<dbReference type="Gene3D" id="3.90.1070.10">
    <property type="match status" value="1"/>
</dbReference>
<comment type="caution">
    <text evidence="9">The sequence shown here is derived from an EMBL/GenBank/DDBJ whole genome shotgun (WGS) entry which is preliminary data.</text>
</comment>
<reference evidence="10" key="1">
    <citation type="submission" date="2016-01" db="EMBL/GenBank/DDBJ databases">
        <title>Draft genome of Chromobacterium sp. F49.</title>
        <authorList>
            <person name="Hong K.W."/>
        </authorList>
    </citation>
    <scope>NUCLEOTIDE SEQUENCE [LARGE SCALE GENOMIC DNA]</scope>
    <source>
        <strain evidence="10">CN3</strain>
    </source>
</reference>
<dbReference type="InterPro" id="IPR001296">
    <property type="entry name" value="Glyco_trans_1"/>
</dbReference>
<accession>A0ABR5Y9V3</accession>
<evidence type="ECO:0000259" key="8">
    <source>
        <dbReference type="Pfam" id="PF13439"/>
    </source>
</evidence>
<comment type="similarity">
    <text evidence="1">Belongs to the glycosyltransferase 1 family.</text>
</comment>
<evidence type="ECO:0000259" key="7">
    <source>
        <dbReference type="Pfam" id="PF05116"/>
    </source>
</evidence>
<feature type="domain" description="Sucrose phosphatase-like" evidence="7">
    <location>
        <begin position="443"/>
        <end position="680"/>
    </location>
</feature>
<evidence type="ECO:0000256" key="3">
    <source>
        <dbReference type="ARBA" id="ARBA00022676"/>
    </source>
</evidence>
<dbReference type="SUPFAM" id="SSF53756">
    <property type="entry name" value="UDP-Glycosyltransferase/glycogen phosphorylase"/>
    <property type="match status" value="1"/>
</dbReference>
<keyword evidence="3" id="KW-0328">Glycosyltransferase</keyword>
<evidence type="ECO:0000256" key="1">
    <source>
        <dbReference type="ARBA" id="ARBA00006530"/>
    </source>
</evidence>
<evidence type="ECO:0000313" key="9">
    <source>
        <dbReference type="EMBL" id="KZE11503.1"/>
    </source>
</evidence>
<dbReference type="SFLD" id="SFLDS00003">
    <property type="entry name" value="Haloacid_Dehalogenase"/>
    <property type="match status" value="1"/>
</dbReference>
<sequence>MFILHLALQGCLRAREVEYGVTADTGGHIRYLLDLVAATGGHPGITRTEIVTRAFRGGPLGEGYWRESEFIDDTTRIVRLRSASDAYLPKEALWTETDSFVDALVAHIAALDRRPDLIHAHYADAGAVAAAVKARLGIPYIFTAHSLGRVKQVAFGTDCAETAGLERRIAIEDHAIAHADAIIASSRDEAEVQYAGYPSYDPGRIRIIPPGSDLGLFAGNCTDALVDARIDRFLADPSKPVILALARPVSKKNLAALVHAYGRCPALQTAANLVIVAGTRDDPRSLEPELAGNMAELFALIDRYDLYGSVAIPKTHAPHEVPAIYAHARAKRGIFVNPALNEPFGLTLLEAAASGLPLVATDSGGPNDIIEGCNNGILVDPRDPHAIGQAMLKILSDDALWDTYSHAGATAAELYDWDGHVARYAELAAAVIAPPAPAIETPRLLLVSDIDNTLLGETEAAQAFNLWHGDQHDMLFGIATGRSLHSALAILAQNQVAPPAVMITSVGSEIYHRIHGGVYARDDAWTAIIDAGWDRAAIAALLAEQGELRPQSPLEQRSHKLSYFTGGEPDIAERIRDLLAGAGFAASVIHSHGRYLDILPLAASKGTAVDYVRRRAQMRRDQVIVAGDSGNDVEMLRACAHAIIVGNYSDGLAQRPDLAHSYVARRGYAFGIMEGVAHFRGQPAQRLSA</sequence>
<feature type="domain" description="Glycosyl transferase family 1" evidence="6">
    <location>
        <begin position="235"/>
        <end position="400"/>
    </location>
</feature>
<dbReference type="SFLD" id="SFLDG01140">
    <property type="entry name" value="C2.B:_Phosphomannomutase_and_P"/>
    <property type="match status" value="1"/>
</dbReference>
<dbReference type="EMBL" id="LQQO01000034">
    <property type="protein sequence ID" value="KZE11503.1"/>
    <property type="molecule type" value="Genomic_DNA"/>
</dbReference>
<dbReference type="InterPro" id="IPR023214">
    <property type="entry name" value="HAD_sf"/>
</dbReference>
<dbReference type="EC" id="2.4.1.14" evidence="2"/>
<dbReference type="Pfam" id="PF13439">
    <property type="entry name" value="Glyco_transf_4"/>
    <property type="match status" value="1"/>
</dbReference>
<dbReference type="PANTHER" id="PTHR46039:SF5">
    <property type="entry name" value="SUCROSE-PHOSPHATE SYNTHASE 3-RELATED"/>
    <property type="match status" value="1"/>
</dbReference>
<keyword evidence="10" id="KW-1185">Reference proteome</keyword>
<name>A0ABR5Y9V3_9SPHN</name>
<dbReference type="InterPro" id="IPR036412">
    <property type="entry name" value="HAD-like_sf"/>
</dbReference>
<dbReference type="Pfam" id="PF00534">
    <property type="entry name" value="Glycos_transf_1"/>
    <property type="match status" value="1"/>
</dbReference>
<keyword evidence="4" id="KW-0808">Transferase</keyword>
<dbReference type="InterPro" id="IPR006379">
    <property type="entry name" value="HAD-SF_hydro_IIB"/>
</dbReference>
<dbReference type="NCBIfam" id="TIGR01484">
    <property type="entry name" value="HAD-SF-IIB"/>
    <property type="match status" value="1"/>
</dbReference>
<feature type="domain" description="Glycosyltransferase subfamily 4-like N-terminal" evidence="8">
    <location>
        <begin position="86"/>
        <end position="214"/>
    </location>
</feature>
<evidence type="ECO:0000313" key="10">
    <source>
        <dbReference type="Proteomes" id="UP000076609"/>
    </source>
</evidence>
<dbReference type="Pfam" id="PF05116">
    <property type="entry name" value="S6PP"/>
    <property type="match status" value="1"/>
</dbReference>
<evidence type="ECO:0000256" key="2">
    <source>
        <dbReference type="ARBA" id="ARBA00012536"/>
    </source>
</evidence>
<gene>
    <name evidence="9" type="ORF">AVT10_04430</name>
</gene>